<dbReference type="KEGG" id="spao:SPAR_B00380"/>
<evidence type="ECO:0000313" key="1">
    <source>
        <dbReference type="RefSeq" id="XP_033764531.1"/>
    </source>
</evidence>
<protein>
    <submittedName>
        <fullName evidence="1">Uncharacterized protein</fullName>
    </submittedName>
</protein>
<name>A0A8B8ULL3_SACPA</name>
<reference evidence="1" key="3">
    <citation type="submission" date="2025-07" db="EMBL/GenBank/DDBJ databases">
        <authorList>
            <consortium name="NCBI Genome Project"/>
        </authorList>
    </citation>
    <scope>NUCLEOTIDE SEQUENCE</scope>
    <source>
        <strain evidence="1">CBS432</strain>
    </source>
</reference>
<gene>
    <name evidence="1" type="ORF">SPAR_B00380</name>
</gene>
<organism evidence="1">
    <name type="scientific">Saccharomyces paradoxus</name>
    <name type="common">Yeast</name>
    <name type="synonym">Saccharomyces douglasii</name>
    <dbReference type="NCBI Taxonomy" id="27291"/>
    <lineage>
        <taxon>Eukaryota</taxon>
        <taxon>Fungi</taxon>
        <taxon>Dikarya</taxon>
        <taxon>Ascomycota</taxon>
        <taxon>Saccharomycotina</taxon>
        <taxon>Saccharomycetes</taxon>
        <taxon>Saccharomycetales</taxon>
        <taxon>Saccharomycetaceae</taxon>
        <taxon>Saccharomyces</taxon>
    </lineage>
</organism>
<accession>A0A8B8ULL3</accession>
<reference evidence="1" key="2">
    <citation type="submission" date="2020-01" db="EMBL/GenBank/DDBJ databases">
        <title>Population-level Yeast Reference Genomes.</title>
        <authorList>
            <person name="Yue J.-X."/>
        </authorList>
    </citation>
    <scope>NUCLEOTIDE SEQUENCE</scope>
    <source>
        <strain evidence="1">CBS432</strain>
    </source>
</reference>
<reference evidence="1" key="4">
    <citation type="submission" date="2025-08" db="UniProtKB">
        <authorList>
            <consortium name="RefSeq"/>
        </authorList>
    </citation>
    <scope>IDENTIFICATION</scope>
    <source>
        <strain evidence="1">CBS432</strain>
    </source>
</reference>
<sequence>MQFRICSFRDTQQGENCLSPPLIINSTFIYFLKRKRKEMQQHDVMCISHFNLYVMYKKLITHTYLVSLYAAKEPSLQT</sequence>
<proteinExistence type="predicted"/>
<dbReference type="VEuPathDB" id="FungiDB:SPAR_B00380"/>
<dbReference type="GeneID" id="54628722"/>
<dbReference type="AlphaFoldDB" id="A0A8B8ULL3"/>
<reference evidence="1" key="1">
    <citation type="journal article" date="2017" name="Nat. Genet.">
        <title>Contrasting evolutionary genome dynamics between domesticated and wild yeasts.</title>
        <authorList>
            <person name="Yue J.X."/>
            <person name="Li J."/>
            <person name="Aigrain L."/>
            <person name="Hallin J."/>
            <person name="Persson K."/>
            <person name="Oliver K."/>
            <person name="Bergstrom A."/>
            <person name="Coupland P."/>
            <person name="Warringer J."/>
            <person name="Lagomarsino M.C."/>
            <person name="Fischer G."/>
            <person name="Durbin R."/>
            <person name="Liti G."/>
        </authorList>
    </citation>
    <scope>NUCLEOTIDE SEQUENCE</scope>
    <source>
        <strain evidence="1">CBS432</strain>
    </source>
</reference>
<dbReference type="RefSeq" id="XP_033764531.1">
    <property type="nucleotide sequence ID" value="XM_033908640.1"/>
</dbReference>